<dbReference type="EMBL" id="SIJB01000017">
    <property type="protein sequence ID" value="NBI28693.1"/>
    <property type="molecule type" value="Genomic_DNA"/>
</dbReference>
<keyword evidence="1" id="KW-1133">Transmembrane helix</keyword>
<evidence type="ECO:0008006" key="4">
    <source>
        <dbReference type="Google" id="ProtNLM"/>
    </source>
</evidence>
<dbReference type="RefSeq" id="WP_160645488.1">
    <property type="nucleotide sequence ID" value="NZ_SIJB01000017.1"/>
</dbReference>
<evidence type="ECO:0000313" key="3">
    <source>
        <dbReference type="Proteomes" id="UP000448943"/>
    </source>
</evidence>
<dbReference type="AlphaFoldDB" id="A0A6N9Q1H3"/>
<proteinExistence type="predicted"/>
<keyword evidence="1" id="KW-0472">Membrane</keyword>
<organism evidence="2 3">
    <name type="scientific">Chengkuizengella marina</name>
    <dbReference type="NCBI Taxonomy" id="2507566"/>
    <lineage>
        <taxon>Bacteria</taxon>
        <taxon>Bacillati</taxon>
        <taxon>Bacillota</taxon>
        <taxon>Bacilli</taxon>
        <taxon>Bacillales</taxon>
        <taxon>Paenibacillaceae</taxon>
        <taxon>Chengkuizengella</taxon>
    </lineage>
</organism>
<feature type="transmembrane region" description="Helical" evidence="1">
    <location>
        <begin position="45"/>
        <end position="65"/>
    </location>
</feature>
<dbReference type="OrthoDB" id="4990at2"/>
<evidence type="ECO:0000256" key="1">
    <source>
        <dbReference type="SAM" id="Phobius"/>
    </source>
</evidence>
<reference evidence="2 3" key="1">
    <citation type="submission" date="2019-01" db="EMBL/GenBank/DDBJ databases">
        <title>Chengkuizengella sp. nov., isolated from deep-sea sediment of East Pacific Ocean.</title>
        <authorList>
            <person name="Yang J."/>
            <person name="Lai Q."/>
            <person name="Shao Z."/>
        </authorList>
    </citation>
    <scope>NUCLEOTIDE SEQUENCE [LARGE SCALE GENOMIC DNA]</scope>
    <source>
        <strain evidence="2 3">YPA3-1-1</strain>
    </source>
</reference>
<accession>A0A6N9Q1H3</accession>
<name>A0A6N9Q1H3_9BACL</name>
<protein>
    <recommendedName>
        <fullName evidence="4">DUF4179 domain-containing protein</fullName>
    </recommendedName>
</protein>
<comment type="caution">
    <text evidence="2">The sequence shown here is derived from an EMBL/GenBank/DDBJ whole genome shotgun (WGS) entry which is preliminary data.</text>
</comment>
<evidence type="ECO:0000313" key="2">
    <source>
        <dbReference type="EMBL" id="NBI28693.1"/>
    </source>
</evidence>
<keyword evidence="3" id="KW-1185">Reference proteome</keyword>
<gene>
    <name evidence="2" type="ORF">ERL59_06960</name>
</gene>
<keyword evidence="1" id="KW-0812">Transmembrane</keyword>
<sequence length="310" mass="35615">MDKNNLYGLEKEYKDIQIPSELNHVVQTGIERGRTKMNKRSSNKFLNICASLILGLTLLTASVNISPTFGHSLENIPYMGKLVKVLQFNNGTSEGGTVTDGTDISGIDSFEKEGYENIVINFSQYDMLQNDVGAFKVKYDENPYTMTFEINGARYISAEKDFNKILENKYVKDIYTIVTADDSAIRFVIEFDRPVKYKIEERKDPASLVISLKEDEKYEEKKIYSLRTESYVYGIFLTHFEEKLAAFNIETRQLKDEDGLLFLEIQSFETLEEAEEKLEELSKSTDIEMLIEERMGIKEPQSYPSGYPSE</sequence>
<dbReference type="Proteomes" id="UP000448943">
    <property type="component" value="Unassembled WGS sequence"/>
</dbReference>